<organism evidence="1 2">
    <name type="scientific">Streptomyces prasinosporus</name>
    <dbReference type="NCBI Taxonomy" id="68256"/>
    <lineage>
        <taxon>Bacteria</taxon>
        <taxon>Bacillati</taxon>
        <taxon>Actinomycetota</taxon>
        <taxon>Actinomycetes</taxon>
        <taxon>Kitasatosporales</taxon>
        <taxon>Streptomycetaceae</taxon>
        <taxon>Streptomyces</taxon>
        <taxon>Streptomyces albogriseolus group</taxon>
    </lineage>
</organism>
<protein>
    <submittedName>
        <fullName evidence="1">Uncharacterized protein</fullName>
    </submittedName>
</protein>
<keyword evidence="2" id="KW-1185">Reference proteome</keyword>
<accession>A0ABP6TL48</accession>
<gene>
    <name evidence="1" type="ORF">GCM10019016_028080</name>
</gene>
<proteinExistence type="predicted"/>
<sequence length="68" mass="7112">MNFWLLPSAVASPWQTVESAAALVVGVCAAFDVFAMTKAPPPATVAALTSSASFFLGPRVLLRDMRAS</sequence>
<evidence type="ECO:0000313" key="2">
    <source>
        <dbReference type="Proteomes" id="UP001501455"/>
    </source>
</evidence>
<evidence type="ECO:0000313" key="1">
    <source>
        <dbReference type="EMBL" id="GAA3495707.1"/>
    </source>
</evidence>
<reference evidence="2" key="1">
    <citation type="journal article" date="2019" name="Int. J. Syst. Evol. Microbiol.">
        <title>The Global Catalogue of Microorganisms (GCM) 10K type strain sequencing project: providing services to taxonomists for standard genome sequencing and annotation.</title>
        <authorList>
            <consortium name="The Broad Institute Genomics Platform"/>
            <consortium name="The Broad Institute Genome Sequencing Center for Infectious Disease"/>
            <person name="Wu L."/>
            <person name="Ma J."/>
        </authorList>
    </citation>
    <scope>NUCLEOTIDE SEQUENCE [LARGE SCALE GENOMIC DNA]</scope>
    <source>
        <strain evidence="2">JCM 4816</strain>
    </source>
</reference>
<dbReference type="EMBL" id="BAAAXF010000020">
    <property type="protein sequence ID" value="GAA3495707.1"/>
    <property type="molecule type" value="Genomic_DNA"/>
</dbReference>
<name>A0ABP6TL48_9ACTN</name>
<comment type="caution">
    <text evidence="1">The sequence shown here is derived from an EMBL/GenBank/DDBJ whole genome shotgun (WGS) entry which is preliminary data.</text>
</comment>
<dbReference type="Proteomes" id="UP001501455">
    <property type="component" value="Unassembled WGS sequence"/>
</dbReference>